<evidence type="ECO:0000313" key="9">
    <source>
        <dbReference type="EMBL" id="OXE50995.1"/>
    </source>
</evidence>
<dbReference type="NCBIfam" id="NF037994">
    <property type="entry name" value="DcuC_1"/>
    <property type="match status" value="1"/>
</dbReference>
<comment type="caution">
    <text evidence="9">The sequence shown here is derived from an EMBL/GenBank/DDBJ whole genome shotgun (WGS) entry which is preliminary data.</text>
</comment>
<evidence type="ECO:0000256" key="4">
    <source>
        <dbReference type="ARBA" id="ARBA00022475"/>
    </source>
</evidence>
<evidence type="ECO:0000256" key="6">
    <source>
        <dbReference type="ARBA" id="ARBA00022989"/>
    </source>
</evidence>
<keyword evidence="10" id="KW-1185">Reference proteome</keyword>
<dbReference type="EMBL" id="NHMP01000001">
    <property type="protein sequence ID" value="OXE50995.1"/>
    <property type="molecule type" value="Genomic_DNA"/>
</dbReference>
<dbReference type="Proteomes" id="UP000214610">
    <property type="component" value="Unassembled WGS sequence"/>
</dbReference>
<dbReference type="NCBIfam" id="TIGR00771">
    <property type="entry name" value="DcuC"/>
    <property type="match status" value="1"/>
</dbReference>
<dbReference type="PANTHER" id="PTHR42002">
    <property type="entry name" value="ANAEROBIC C4-DICARBOXYLATE TRANSPORTER DCUC-RELATED"/>
    <property type="match status" value="1"/>
</dbReference>
<feature type="transmembrane region" description="Helical" evidence="8">
    <location>
        <begin position="28"/>
        <end position="47"/>
    </location>
</feature>
<name>A0A227KSH2_9BURK</name>
<dbReference type="GeneID" id="78363189"/>
<feature type="transmembrane region" description="Helical" evidence="8">
    <location>
        <begin position="254"/>
        <end position="272"/>
    </location>
</feature>
<proteinExistence type="inferred from homology"/>
<dbReference type="Pfam" id="PF03606">
    <property type="entry name" value="DcuC"/>
    <property type="match status" value="1"/>
</dbReference>
<feature type="transmembrane region" description="Helical" evidence="8">
    <location>
        <begin position="229"/>
        <end position="248"/>
    </location>
</feature>
<evidence type="ECO:0000256" key="3">
    <source>
        <dbReference type="ARBA" id="ARBA00022448"/>
    </source>
</evidence>
<dbReference type="RefSeq" id="WP_066590971.1">
    <property type="nucleotide sequence ID" value="NZ_CAJTBZ010000006.1"/>
</dbReference>
<gene>
    <name evidence="9" type="ORF">ADH67_01450</name>
</gene>
<keyword evidence="6 8" id="KW-1133">Transmembrane helix</keyword>
<protein>
    <submittedName>
        <fullName evidence="9">C4-dicarboxylate ABC transporter</fullName>
    </submittedName>
</protein>
<dbReference type="PANTHER" id="PTHR42002:SF2">
    <property type="entry name" value="ANAEROBIC C4-DICARBOXYLATE TRANSPORTER DCUC-RELATED"/>
    <property type="match status" value="1"/>
</dbReference>
<sequence>MTPTAWIAIAVILVTVYCLIKRYETRLVLFTAGLFLCCIAMSPMAALDQFAKSMANASLIMAICSSMGFAYVVTTTGCDKNLVKFLAAPLHKLGILLIPTTTIITAFINVAIPSASGCAAAVGATFIPVMIRAGIRPSAAGAAVLMGTFGSNISPGTSHNSVVAKIANMDMMDLISLHTPYSIGMVLIGAVGLTIVCLILRDNKPSQKELDDYYTTADKSQELQHINPLKAIAPLVPLVILLLGNSYVPFIKMGVAQAMVIGAIFALIVSWVNPQQFTKDFFKGMGEGYGSVMGIIITAGVFAAGLKATGLIDAFVEVLKSSNEIARWGGSFGPFLMAAITGSGDAATFAFNEAVTPHAASFGMQIPNLGAMALISGQMGRTMSPIAGVVIVLSGLAMVPPMQLVKRTCIPLIIGVIVLALTIV</sequence>
<feature type="transmembrane region" description="Helical" evidence="8">
    <location>
        <begin position="54"/>
        <end position="73"/>
    </location>
</feature>
<dbReference type="GO" id="GO:0015556">
    <property type="term" value="F:C4-dicarboxylate transmembrane transporter activity"/>
    <property type="evidence" value="ECO:0007669"/>
    <property type="project" value="InterPro"/>
</dbReference>
<comment type="similarity">
    <text evidence="2">Belongs to the DcuC/DcuD transporter (TC 2.A.61) family.</text>
</comment>
<dbReference type="GO" id="GO:0005886">
    <property type="term" value="C:plasma membrane"/>
    <property type="evidence" value="ECO:0007669"/>
    <property type="project" value="UniProtKB-SubCell"/>
</dbReference>
<evidence type="ECO:0000256" key="8">
    <source>
        <dbReference type="SAM" id="Phobius"/>
    </source>
</evidence>
<organism evidence="9 10">
    <name type="scientific">Turicimonas muris</name>
    <dbReference type="NCBI Taxonomy" id="1796652"/>
    <lineage>
        <taxon>Bacteria</taxon>
        <taxon>Pseudomonadati</taxon>
        <taxon>Pseudomonadota</taxon>
        <taxon>Betaproteobacteria</taxon>
        <taxon>Burkholderiales</taxon>
        <taxon>Sutterellaceae</taxon>
        <taxon>Turicimonas</taxon>
    </lineage>
</organism>
<evidence type="ECO:0000256" key="7">
    <source>
        <dbReference type="ARBA" id="ARBA00023136"/>
    </source>
</evidence>
<dbReference type="InterPro" id="IPR004669">
    <property type="entry name" value="C4_dicarb_anaerob_car"/>
</dbReference>
<feature type="transmembrane region" description="Helical" evidence="8">
    <location>
        <begin position="181"/>
        <end position="200"/>
    </location>
</feature>
<reference evidence="10" key="1">
    <citation type="submission" date="2017-05" db="EMBL/GenBank/DDBJ databases">
        <title>Improved OligoMM genomes.</title>
        <authorList>
            <person name="Garzetti D."/>
        </authorList>
    </citation>
    <scope>NUCLEOTIDE SEQUENCE [LARGE SCALE GENOMIC DNA]</scope>
    <source>
        <strain evidence="10">YL45</strain>
    </source>
</reference>
<keyword evidence="4" id="KW-1003">Cell membrane</keyword>
<keyword evidence="5 8" id="KW-0812">Transmembrane</keyword>
<comment type="subcellular location">
    <subcellularLocation>
        <location evidence="1">Cell membrane</location>
        <topology evidence="1">Multi-pass membrane protein</topology>
    </subcellularLocation>
</comment>
<feature type="transmembrane region" description="Helical" evidence="8">
    <location>
        <begin position="404"/>
        <end position="423"/>
    </location>
</feature>
<keyword evidence="3" id="KW-0813">Transport</keyword>
<keyword evidence="7 8" id="KW-0472">Membrane</keyword>
<feature type="transmembrane region" description="Helical" evidence="8">
    <location>
        <begin position="292"/>
        <end position="312"/>
    </location>
</feature>
<evidence type="ECO:0000313" key="10">
    <source>
        <dbReference type="Proteomes" id="UP000214610"/>
    </source>
</evidence>
<feature type="transmembrane region" description="Helical" evidence="8">
    <location>
        <begin position="382"/>
        <end position="399"/>
    </location>
</feature>
<evidence type="ECO:0000256" key="2">
    <source>
        <dbReference type="ARBA" id="ARBA00005275"/>
    </source>
</evidence>
<feature type="transmembrane region" description="Helical" evidence="8">
    <location>
        <begin position="93"/>
        <end position="111"/>
    </location>
</feature>
<dbReference type="AlphaFoldDB" id="A0A227KSH2"/>
<accession>A0A227KSH2</accession>
<evidence type="ECO:0000256" key="1">
    <source>
        <dbReference type="ARBA" id="ARBA00004651"/>
    </source>
</evidence>
<dbReference type="InterPro" id="IPR018385">
    <property type="entry name" value="C4_dicarb_anaerob_car-like"/>
</dbReference>
<evidence type="ECO:0000256" key="5">
    <source>
        <dbReference type="ARBA" id="ARBA00022692"/>
    </source>
</evidence>